<dbReference type="SUPFAM" id="SSF54928">
    <property type="entry name" value="RNA-binding domain, RBD"/>
    <property type="match status" value="1"/>
</dbReference>
<keyword evidence="1 5" id="KW-0694">RNA-binding</keyword>
<dbReference type="PROSITE" id="PS50102">
    <property type="entry name" value="RRM"/>
    <property type="match status" value="1"/>
</dbReference>
<gene>
    <name evidence="9" type="ORF">JYZ213_LOCUS4432</name>
</gene>
<evidence type="ECO:0000256" key="6">
    <source>
        <dbReference type="SAM" id="MobiDB-lite"/>
    </source>
</evidence>
<comment type="caution">
    <text evidence="9">The sequence shown here is derived from an EMBL/GenBank/DDBJ whole genome shotgun (WGS) entry which is preliminary data.</text>
</comment>
<dbReference type="Pfam" id="PF13865">
    <property type="entry name" value="FoP_duplication"/>
    <property type="match status" value="1"/>
</dbReference>
<sequence>MTDSDKVGLGLDDIIRQDRSSRRGRGGGNRGFRGRTGGRGGGGGGNGFRTRGGGGIPRAPNAPAMGRWKHDLYEDNTGGSRGVQRNVGVNSTTKLLISNLDFGVTTNDIQELFEDVGAVRVARVHYDESGRSLGTAEVVFERRVDAVAAQQKYNTLNLDGRAMDIRLVGSVGDGSKPQVNRFTSANGGGGGGGGGRGGDRNQRFGNRNNNQQNGFRGNRQRGGGSGGGGRQQQNGSNGKTDVSAEDLDAELDAYHECDLSTSQIFPNETDDQISATSAQILLMIVKWIRNLPTFSSLPFRDQLILLEESWSELFLLWAIQCSTSLENGGPLFTAALNRYQLENENGKSLYRLLNDILYRFKQLKLDPIEFACLKAIVLFRFDTRTLRESKMVENLQDQAQITLAQFTQIHNPTQPTRFGRLLLTLPLLRSIPSLLIEKTYFARTIGNTSMSKLLSDMFKN</sequence>
<evidence type="ECO:0000256" key="5">
    <source>
        <dbReference type="PROSITE-ProRule" id="PRU00176"/>
    </source>
</evidence>
<dbReference type="SUPFAM" id="SSF48508">
    <property type="entry name" value="Nuclear receptor ligand-binding domain"/>
    <property type="match status" value="1"/>
</dbReference>
<dbReference type="GO" id="GO:0006406">
    <property type="term" value="P:mRNA export from nucleus"/>
    <property type="evidence" value="ECO:0007669"/>
    <property type="project" value="TreeGrafter"/>
</dbReference>
<reference evidence="9" key="1">
    <citation type="submission" date="2021-02" db="EMBL/GenBank/DDBJ databases">
        <authorList>
            <person name="Nowell W R."/>
        </authorList>
    </citation>
    <scope>NUCLEOTIDE SEQUENCE</scope>
</reference>
<feature type="compositionally biased region" description="Gly residues" evidence="6">
    <location>
        <begin position="220"/>
        <end position="230"/>
    </location>
</feature>
<accession>A0A813RV79</accession>
<dbReference type="InterPro" id="IPR035500">
    <property type="entry name" value="NHR-like_dom_sf"/>
</dbReference>
<evidence type="ECO:0000259" key="8">
    <source>
        <dbReference type="PROSITE" id="PS51843"/>
    </source>
</evidence>
<name>A0A813RV79_9BILA</name>
<dbReference type="Pfam" id="PF00076">
    <property type="entry name" value="RRM_1"/>
    <property type="match status" value="1"/>
</dbReference>
<feature type="domain" description="NR LBD" evidence="8">
    <location>
        <begin position="242"/>
        <end position="460"/>
    </location>
</feature>
<evidence type="ECO:0000256" key="1">
    <source>
        <dbReference type="ARBA" id="ARBA00022884"/>
    </source>
</evidence>
<feature type="region of interest" description="Disordered" evidence="6">
    <location>
        <begin position="169"/>
        <end position="242"/>
    </location>
</feature>
<evidence type="ECO:0000313" key="10">
    <source>
        <dbReference type="Proteomes" id="UP000663845"/>
    </source>
</evidence>
<feature type="compositionally biased region" description="Gly residues" evidence="6">
    <location>
        <begin position="186"/>
        <end position="196"/>
    </location>
</feature>
<dbReference type="Gene3D" id="3.30.70.330">
    <property type="match status" value="1"/>
</dbReference>
<evidence type="ECO:0000256" key="4">
    <source>
        <dbReference type="ARBA" id="ARBA00023170"/>
    </source>
</evidence>
<evidence type="ECO:0000256" key="2">
    <source>
        <dbReference type="ARBA" id="ARBA00023015"/>
    </source>
</evidence>
<dbReference type="GO" id="GO:0003729">
    <property type="term" value="F:mRNA binding"/>
    <property type="evidence" value="ECO:0007669"/>
    <property type="project" value="TreeGrafter"/>
</dbReference>
<dbReference type="InterPro" id="IPR000536">
    <property type="entry name" value="Nucl_hrmn_rcpt_lig-bd"/>
</dbReference>
<dbReference type="FunFam" id="1.10.565.10:FF:000011">
    <property type="entry name" value="Nuclear receptor subfamily 5, group A, member 2"/>
    <property type="match status" value="1"/>
</dbReference>
<dbReference type="Proteomes" id="UP000663845">
    <property type="component" value="Unassembled WGS sequence"/>
</dbReference>
<feature type="domain" description="RRM" evidence="7">
    <location>
        <begin position="93"/>
        <end position="170"/>
    </location>
</feature>
<dbReference type="GO" id="GO:0005634">
    <property type="term" value="C:nucleus"/>
    <property type="evidence" value="ECO:0007669"/>
    <property type="project" value="TreeGrafter"/>
</dbReference>
<dbReference type="InterPro" id="IPR012677">
    <property type="entry name" value="Nucleotide-bd_a/b_plait_sf"/>
</dbReference>
<protein>
    <submittedName>
        <fullName evidence="9">Uncharacterized protein</fullName>
    </submittedName>
</protein>
<keyword evidence="4" id="KW-0675">Receptor</keyword>
<dbReference type="SMART" id="SM00430">
    <property type="entry name" value="HOLI"/>
    <property type="match status" value="1"/>
</dbReference>
<feature type="region of interest" description="Disordered" evidence="6">
    <location>
        <begin position="1"/>
        <end position="65"/>
    </location>
</feature>
<dbReference type="InterPro" id="IPR051229">
    <property type="entry name" value="ALYREF_mRNA_export"/>
</dbReference>
<dbReference type="SMART" id="SM01218">
    <property type="entry name" value="FoP_duplication"/>
    <property type="match status" value="1"/>
</dbReference>
<dbReference type="PANTHER" id="PTHR19965:SF82">
    <property type="entry name" value="THO COMPLEX SUBUNIT 4"/>
    <property type="match status" value="1"/>
</dbReference>
<dbReference type="PANTHER" id="PTHR19965">
    <property type="entry name" value="RNA AND EXPORT FACTOR BINDING PROTEIN"/>
    <property type="match status" value="1"/>
</dbReference>
<dbReference type="Gene3D" id="1.10.565.10">
    <property type="entry name" value="Retinoid X Receptor"/>
    <property type="match status" value="1"/>
</dbReference>
<proteinExistence type="predicted"/>
<dbReference type="AlphaFoldDB" id="A0A813RV79"/>
<keyword evidence="3" id="KW-0804">Transcription</keyword>
<dbReference type="InterPro" id="IPR025715">
    <property type="entry name" value="FoP_C"/>
</dbReference>
<dbReference type="EMBL" id="CAJNOG010000025">
    <property type="protein sequence ID" value="CAF0785610.1"/>
    <property type="molecule type" value="Genomic_DNA"/>
</dbReference>
<feature type="compositionally biased region" description="Low complexity" evidence="6">
    <location>
        <begin position="203"/>
        <end position="217"/>
    </location>
</feature>
<dbReference type="InterPro" id="IPR000504">
    <property type="entry name" value="RRM_dom"/>
</dbReference>
<organism evidence="9 10">
    <name type="scientific">Adineta steineri</name>
    <dbReference type="NCBI Taxonomy" id="433720"/>
    <lineage>
        <taxon>Eukaryota</taxon>
        <taxon>Metazoa</taxon>
        <taxon>Spiralia</taxon>
        <taxon>Gnathifera</taxon>
        <taxon>Rotifera</taxon>
        <taxon>Eurotatoria</taxon>
        <taxon>Bdelloidea</taxon>
        <taxon>Adinetida</taxon>
        <taxon>Adinetidae</taxon>
        <taxon>Adineta</taxon>
    </lineage>
</organism>
<dbReference type="InterPro" id="IPR035979">
    <property type="entry name" value="RBD_domain_sf"/>
</dbReference>
<dbReference type="CDD" id="cd12680">
    <property type="entry name" value="RRM_THOC4"/>
    <property type="match status" value="1"/>
</dbReference>
<evidence type="ECO:0000256" key="3">
    <source>
        <dbReference type="ARBA" id="ARBA00023163"/>
    </source>
</evidence>
<evidence type="ECO:0000313" key="9">
    <source>
        <dbReference type="EMBL" id="CAF0785610.1"/>
    </source>
</evidence>
<dbReference type="PROSITE" id="PS51843">
    <property type="entry name" value="NR_LBD"/>
    <property type="match status" value="1"/>
</dbReference>
<dbReference type="PRINTS" id="PR00398">
    <property type="entry name" value="STRDHORMONER"/>
</dbReference>
<dbReference type="SMART" id="SM00360">
    <property type="entry name" value="RRM"/>
    <property type="match status" value="1"/>
</dbReference>
<dbReference type="Pfam" id="PF00104">
    <property type="entry name" value="Hormone_recep"/>
    <property type="match status" value="1"/>
</dbReference>
<feature type="compositionally biased region" description="Gly residues" evidence="6">
    <location>
        <begin position="26"/>
        <end position="56"/>
    </location>
</feature>
<evidence type="ECO:0000259" key="7">
    <source>
        <dbReference type="PROSITE" id="PS50102"/>
    </source>
</evidence>
<dbReference type="InterPro" id="IPR001723">
    <property type="entry name" value="Nuclear_hrmn_rcpt"/>
</dbReference>
<keyword evidence="2" id="KW-0805">Transcription regulation</keyword>